<dbReference type="SMART" id="SM00271">
    <property type="entry name" value="DnaJ"/>
    <property type="match status" value="1"/>
</dbReference>
<reference evidence="4" key="1">
    <citation type="journal article" date="2023" name="Genome Biol. Evol.">
        <title>First Whole Genome Sequence and Flow Cytometry Genome Size Data for the Lichen-Forming Fungus Ramalina farinacea (Ascomycota).</title>
        <authorList>
            <person name="Llewellyn T."/>
            <person name="Mian S."/>
            <person name="Hill R."/>
            <person name="Leitch I.J."/>
            <person name="Gaya E."/>
        </authorList>
    </citation>
    <scope>NUCLEOTIDE SEQUENCE</scope>
    <source>
        <strain evidence="4">LIQ254RAFAR</strain>
    </source>
</reference>
<dbReference type="CDD" id="cd06257">
    <property type="entry name" value="DnaJ"/>
    <property type="match status" value="1"/>
</dbReference>
<dbReference type="InterPro" id="IPR053025">
    <property type="entry name" value="Mito_ATP_Synthase-Asso"/>
</dbReference>
<gene>
    <name evidence="4" type="ORF">OHK93_006520</name>
</gene>
<dbReference type="PRINTS" id="PR00625">
    <property type="entry name" value="JDOMAIN"/>
</dbReference>
<dbReference type="Proteomes" id="UP001161017">
    <property type="component" value="Unassembled WGS sequence"/>
</dbReference>
<dbReference type="PROSITE" id="PS00636">
    <property type="entry name" value="DNAJ_1"/>
    <property type="match status" value="1"/>
</dbReference>
<evidence type="ECO:0000313" key="5">
    <source>
        <dbReference type="Proteomes" id="UP001161017"/>
    </source>
</evidence>
<feature type="compositionally biased region" description="Gly residues" evidence="1">
    <location>
        <begin position="128"/>
        <end position="138"/>
    </location>
</feature>
<dbReference type="AlphaFoldDB" id="A0AA43QIQ7"/>
<keyword evidence="2" id="KW-0812">Transmembrane</keyword>
<dbReference type="Pfam" id="PF00226">
    <property type="entry name" value="DnaJ"/>
    <property type="match status" value="1"/>
</dbReference>
<dbReference type="Gene3D" id="1.10.287.110">
    <property type="entry name" value="DnaJ domain"/>
    <property type="match status" value="1"/>
</dbReference>
<feature type="domain" description="J" evidence="3">
    <location>
        <begin position="1"/>
        <end position="53"/>
    </location>
</feature>
<proteinExistence type="predicted"/>
<dbReference type="SUPFAM" id="SSF46565">
    <property type="entry name" value="Chaperone J-domain"/>
    <property type="match status" value="1"/>
</dbReference>
<protein>
    <recommendedName>
        <fullName evidence="3">J domain-containing protein</fullName>
    </recommendedName>
</protein>
<feature type="region of interest" description="Disordered" evidence="1">
    <location>
        <begin position="59"/>
        <end position="175"/>
    </location>
</feature>
<dbReference type="PANTHER" id="PTHR44873:SF1">
    <property type="entry name" value="DNAJ HOMOLOG SUBFAMILY C MEMBER 30, MITOCHONDRIAL"/>
    <property type="match status" value="1"/>
</dbReference>
<evidence type="ECO:0000256" key="2">
    <source>
        <dbReference type="SAM" id="Phobius"/>
    </source>
</evidence>
<feature type="compositionally biased region" description="Polar residues" evidence="1">
    <location>
        <begin position="1"/>
        <end position="12"/>
    </location>
</feature>
<evidence type="ECO:0000259" key="3">
    <source>
        <dbReference type="PROSITE" id="PS50076"/>
    </source>
</evidence>
<evidence type="ECO:0000256" key="1">
    <source>
        <dbReference type="SAM" id="MobiDB-lite"/>
    </source>
</evidence>
<accession>A0AA43QIQ7</accession>
<comment type="caution">
    <text evidence="4">The sequence shown here is derived from an EMBL/GenBank/DDBJ whole genome shotgun (WGS) entry which is preliminary data.</text>
</comment>
<organism evidence="4 5">
    <name type="scientific">Ramalina farinacea</name>
    <dbReference type="NCBI Taxonomy" id="258253"/>
    <lineage>
        <taxon>Eukaryota</taxon>
        <taxon>Fungi</taxon>
        <taxon>Dikarya</taxon>
        <taxon>Ascomycota</taxon>
        <taxon>Pezizomycotina</taxon>
        <taxon>Lecanoromycetes</taxon>
        <taxon>OSLEUM clade</taxon>
        <taxon>Lecanoromycetidae</taxon>
        <taxon>Lecanorales</taxon>
        <taxon>Lecanorineae</taxon>
        <taxon>Ramalinaceae</taxon>
        <taxon>Ramalina</taxon>
    </lineage>
</organism>
<name>A0AA43QIQ7_9LECA</name>
<dbReference type="PANTHER" id="PTHR44873">
    <property type="entry name" value="DNAJ HOMOLOG SUBFAMILY C MEMBER 30, MITOCHONDRIAL"/>
    <property type="match status" value="1"/>
</dbReference>
<keyword evidence="2" id="KW-1133">Transmembrane helix</keyword>
<keyword evidence="5" id="KW-1185">Reference proteome</keyword>
<feature type="transmembrane region" description="Helical" evidence="2">
    <location>
        <begin position="181"/>
        <end position="202"/>
    </location>
</feature>
<keyword evidence="2" id="KW-0472">Membrane</keyword>
<dbReference type="PROSITE" id="PS50076">
    <property type="entry name" value="DNAJ_2"/>
    <property type="match status" value="1"/>
</dbReference>
<evidence type="ECO:0000313" key="4">
    <source>
        <dbReference type="EMBL" id="MDI1487251.1"/>
    </source>
</evidence>
<sequence>MSMAMTQFYSLSKTHHPDHNPNDPQASERFVKISEAYATLGNSEKRLHYDRDILRTLSNPIHQAPRGSHSSASTPYGARPASGLSRRRTQFKGPPPSFYRSGGWGAHTARRKSEADKASQAEASSYAPGGGFGPGQGQAGMNNDVPHFDQDGHYRTQVSQEQRWKRRRRTEDDYSTDQADAVVRFLIVGAIVSLACIPLWTLGNYDGSSKGRDKASNA</sequence>
<dbReference type="EMBL" id="JAPUFD010000005">
    <property type="protein sequence ID" value="MDI1487251.1"/>
    <property type="molecule type" value="Genomic_DNA"/>
</dbReference>
<feature type="region of interest" description="Disordered" evidence="1">
    <location>
        <begin position="1"/>
        <end position="26"/>
    </location>
</feature>
<dbReference type="InterPro" id="IPR018253">
    <property type="entry name" value="DnaJ_domain_CS"/>
</dbReference>
<dbReference type="InterPro" id="IPR036869">
    <property type="entry name" value="J_dom_sf"/>
</dbReference>
<dbReference type="InterPro" id="IPR001623">
    <property type="entry name" value="DnaJ_domain"/>
</dbReference>